<proteinExistence type="predicted"/>
<dbReference type="Proteomes" id="UP000265020">
    <property type="component" value="Unassembled WGS sequence"/>
</dbReference>
<sequence>MGRLVCLLCYQSVSVVKEHNLCQHFDTKHGKVSLQEKEQIAQELKGKLRLQQSLFTKSTAKNEAEVKASFIVAEEITCQCMLKVCVQVCPHQLQTFKNVSLSRNTIANRVKELAENLTTQLAEETRSYTAFSLAVDESTDNTDTVQLSIFIRGIKSDLSITEELLDVATMHGTTTGQDIFDAVKKSVSTNALQWENLVGLTTDGALAMCRGKVGLIGLMKRKMQKMNCHTLLITYLCIMHQEALCGKVLEMEDIVTTVMKTVNFIRALGLNHCSSSICWRWEPEVLKRFFELREDIALFMKSKGKPMSELSDRKWLCDFSVLCDITDHLTQLNQKLQGRKQVITQMSDTITAFERKLDLWMWQVKQDNLVHFPVCQRMSASFPKTFSCAQLATKLSCLKTEFDRCFSDFRVNSRALTSLPILSPPMSAPHPNTFRWTQIELQSESGLRAKFQAAAIQDFCSLMPPGLMPQLQLHAVHVWKHLSHRSRIMDDNLHAVLRIASAQDLKPEIDTLATRKVSDIWSEKHRLAFYF</sequence>
<dbReference type="PANTHER" id="PTHR45913:SF11">
    <property type="entry name" value="EPM2A-INTERACTING PROTEIN 1"/>
    <property type="match status" value="1"/>
</dbReference>
<dbReference type="PANTHER" id="PTHR45913">
    <property type="entry name" value="EPM2A-INTERACTING PROTEIN 1"/>
    <property type="match status" value="1"/>
</dbReference>
<dbReference type="AlphaFoldDB" id="A0A3Q2G6A1"/>
<evidence type="ECO:0000313" key="2">
    <source>
        <dbReference type="Proteomes" id="UP000265020"/>
    </source>
</evidence>
<evidence type="ECO:0000313" key="1">
    <source>
        <dbReference type="Ensembl" id="ENSCVAP00000018840.1"/>
    </source>
</evidence>
<reference evidence="1" key="2">
    <citation type="submission" date="2025-09" db="UniProtKB">
        <authorList>
            <consortium name="Ensembl"/>
        </authorList>
    </citation>
    <scope>IDENTIFICATION</scope>
</reference>
<dbReference type="GeneTree" id="ENSGT00950000182812"/>
<accession>A0A3Q2G6A1</accession>
<dbReference type="OMA" id="SHRSRIM"/>
<name>A0A3Q2G6A1_CYPVA</name>
<protein>
    <submittedName>
        <fullName evidence="1">Uncharacterized protein</fullName>
    </submittedName>
</protein>
<keyword evidence="2" id="KW-1185">Reference proteome</keyword>
<dbReference type="Ensembl" id="ENSCVAT00000027892.1">
    <property type="protein sequence ID" value="ENSCVAP00000018840.1"/>
    <property type="gene ID" value="ENSCVAG00000022155.1"/>
</dbReference>
<reference evidence="1" key="1">
    <citation type="submission" date="2025-08" db="UniProtKB">
        <authorList>
            <consortium name="Ensembl"/>
        </authorList>
    </citation>
    <scope>IDENTIFICATION</scope>
</reference>
<organism evidence="1 2">
    <name type="scientific">Cyprinodon variegatus</name>
    <name type="common">Sheepshead minnow</name>
    <dbReference type="NCBI Taxonomy" id="28743"/>
    <lineage>
        <taxon>Eukaryota</taxon>
        <taxon>Metazoa</taxon>
        <taxon>Chordata</taxon>
        <taxon>Craniata</taxon>
        <taxon>Vertebrata</taxon>
        <taxon>Euteleostomi</taxon>
        <taxon>Actinopterygii</taxon>
        <taxon>Neopterygii</taxon>
        <taxon>Teleostei</taxon>
        <taxon>Neoteleostei</taxon>
        <taxon>Acanthomorphata</taxon>
        <taxon>Ovalentaria</taxon>
        <taxon>Atherinomorphae</taxon>
        <taxon>Cyprinodontiformes</taxon>
        <taxon>Cyprinodontidae</taxon>
        <taxon>Cyprinodon</taxon>
    </lineage>
</organism>